<keyword evidence="1" id="KW-1133">Transmembrane helix</keyword>
<keyword evidence="1" id="KW-0472">Membrane</keyword>
<dbReference type="AlphaFoldDB" id="A0AAN9FFJ7"/>
<proteinExistence type="predicted"/>
<sequence>MVELVLYMGCHLIIVRDTVYGIVSSLCLLIFGASNFSGSAFAATPIKLASSSIAKELSNSCLISYGVRMMLGSYV</sequence>
<evidence type="ECO:0000256" key="1">
    <source>
        <dbReference type="SAM" id="Phobius"/>
    </source>
</evidence>
<evidence type="ECO:0000313" key="3">
    <source>
        <dbReference type="Proteomes" id="UP001372338"/>
    </source>
</evidence>
<feature type="transmembrane region" description="Helical" evidence="1">
    <location>
        <begin position="20"/>
        <end position="43"/>
    </location>
</feature>
<keyword evidence="3" id="KW-1185">Reference proteome</keyword>
<organism evidence="2 3">
    <name type="scientific">Crotalaria pallida</name>
    <name type="common">Smooth rattlebox</name>
    <name type="synonym">Crotalaria striata</name>
    <dbReference type="NCBI Taxonomy" id="3830"/>
    <lineage>
        <taxon>Eukaryota</taxon>
        <taxon>Viridiplantae</taxon>
        <taxon>Streptophyta</taxon>
        <taxon>Embryophyta</taxon>
        <taxon>Tracheophyta</taxon>
        <taxon>Spermatophyta</taxon>
        <taxon>Magnoliopsida</taxon>
        <taxon>eudicotyledons</taxon>
        <taxon>Gunneridae</taxon>
        <taxon>Pentapetalae</taxon>
        <taxon>rosids</taxon>
        <taxon>fabids</taxon>
        <taxon>Fabales</taxon>
        <taxon>Fabaceae</taxon>
        <taxon>Papilionoideae</taxon>
        <taxon>50 kb inversion clade</taxon>
        <taxon>genistoids sensu lato</taxon>
        <taxon>core genistoids</taxon>
        <taxon>Crotalarieae</taxon>
        <taxon>Crotalaria</taxon>
    </lineage>
</organism>
<accession>A0AAN9FFJ7</accession>
<evidence type="ECO:0000313" key="2">
    <source>
        <dbReference type="EMBL" id="KAK7274805.1"/>
    </source>
</evidence>
<gene>
    <name evidence="2" type="ORF">RIF29_15904</name>
</gene>
<comment type="caution">
    <text evidence="2">The sequence shown here is derived from an EMBL/GenBank/DDBJ whole genome shotgun (WGS) entry which is preliminary data.</text>
</comment>
<name>A0AAN9FFJ7_CROPI</name>
<reference evidence="2 3" key="1">
    <citation type="submission" date="2024-01" db="EMBL/GenBank/DDBJ databases">
        <title>The genomes of 5 underutilized Papilionoideae crops provide insights into root nodulation and disease resistanc.</title>
        <authorList>
            <person name="Yuan L."/>
        </authorList>
    </citation>
    <scope>NUCLEOTIDE SEQUENCE [LARGE SCALE GENOMIC DNA]</scope>
    <source>
        <strain evidence="2">ZHUSHIDOU_FW_LH</strain>
        <tissue evidence="2">Leaf</tissue>
    </source>
</reference>
<dbReference type="Proteomes" id="UP001372338">
    <property type="component" value="Unassembled WGS sequence"/>
</dbReference>
<protein>
    <submittedName>
        <fullName evidence="2">Uncharacterized protein</fullName>
    </submittedName>
</protein>
<keyword evidence="1" id="KW-0812">Transmembrane</keyword>
<dbReference type="EMBL" id="JAYWIO010000003">
    <property type="protein sequence ID" value="KAK7274805.1"/>
    <property type="molecule type" value="Genomic_DNA"/>
</dbReference>